<dbReference type="EMBL" id="JACRSX010000001">
    <property type="protein sequence ID" value="MBC8561409.1"/>
    <property type="molecule type" value="Genomic_DNA"/>
</dbReference>
<gene>
    <name evidence="2" type="ORF">H8704_01975</name>
</gene>
<name>A0ABR7MYF3_9FIRM</name>
<dbReference type="Proteomes" id="UP000606193">
    <property type="component" value="Unassembled WGS sequence"/>
</dbReference>
<keyword evidence="1" id="KW-0472">Membrane</keyword>
<protein>
    <submittedName>
        <fullName evidence="2">Uncharacterized protein</fullName>
    </submittedName>
</protein>
<organism evidence="2 3">
    <name type="scientific">Jutongia huaianensis</name>
    <dbReference type="NCBI Taxonomy" id="2763668"/>
    <lineage>
        <taxon>Bacteria</taxon>
        <taxon>Bacillati</taxon>
        <taxon>Bacillota</taxon>
        <taxon>Clostridia</taxon>
        <taxon>Lachnospirales</taxon>
        <taxon>Lachnospiraceae</taxon>
        <taxon>Jutongia</taxon>
    </lineage>
</organism>
<keyword evidence="1" id="KW-0812">Transmembrane</keyword>
<sequence length="177" mass="20328">MKGVTFLIEKLVTTTYKKLGINGILLLLIFIAIPASLFYTDYNGPDYHFTTNYTLKAVTEPEKVAEKDVPPAIDRFADDYYTVSLQIDNYYSKELNLPYLSAFQEDEDNFISFRDYDYYDDIKGYDVISPDTCIPAGTGITLPYYFSGYELTDTELTIRPYEDKEVNEGNTVLLKLD</sequence>
<evidence type="ECO:0000313" key="2">
    <source>
        <dbReference type="EMBL" id="MBC8561409.1"/>
    </source>
</evidence>
<accession>A0ABR7MYF3</accession>
<proteinExistence type="predicted"/>
<evidence type="ECO:0000256" key="1">
    <source>
        <dbReference type="SAM" id="Phobius"/>
    </source>
</evidence>
<evidence type="ECO:0000313" key="3">
    <source>
        <dbReference type="Proteomes" id="UP000606193"/>
    </source>
</evidence>
<reference evidence="2 3" key="1">
    <citation type="submission" date="2020-08" db="EMBL/GenBank/DDBJ databases">
        <title>Genome public.</title>
        <authorList>
            <person name="Liu C."/>
            <person name="Sun Q."/>
        </authorList>
    </citation>
    <scope>NUCLEOTIDE SEQUENCE [LARGE SCALE GENOMIC DNA]</scope>
    <source>
        <strain evidence="2 3">NSJ-37</strain>
    </source>
</reference>
<keyword evidence="3" id="KW-1185">Reference proteome</keyword>
<feature type="transmembrane region" description="Helical" evidence="1">
    <location>
        <begin position="20"/>
        <end position="39"/>
    </location>
</feature>
<dbReference type="RefSeq" id="WP_022463671.1">
    <property type="nucleotide sequence ID" value="NZ_JACRSX010000001.1"/>
</dbReference>
<comment type="caution">
    <text evidence="2">The sequence shown here is derived from an EMBL/GenBank/DDBJ whole genome shotgun (WGS) entry which is preliminary data.</text>
</comment>
<keyword evidence="1" id="KW-1133">Transmembrane helix</keyword>